<reference evidence="2" key="1">
    <citation type="submission" date="2016-12" db="EMBL/GenBank/DDBJ databases">
        <title>Discovery of methanogenic haloarchaea.</title>
        <authorList>
            <person name="Sorokin D.Y."/>
            <person name="Makarova K.S."/>
            <person name="Abbas B."/>
            <person name="Ferrer M."/>
            <person name="Golyshin P.N."/>
        </authorList>
    </citation>
    <scope>NUCLEOTIDE SEQUENCE [LARGE SCALE GENOMIC DNA]</scope>
    <source>
        <strain evidence="2">HMET1</strain>
    </source>
</reference>
<gene>
    <name evidence="2" type="ORF">BTN85_0631</name>
</gene>
<sequence length="57" mass="6715">MCTESRTEEDEFRSLLEELKKCQEEKLAMDQGQREEFSEPDLDELETGSEGYDIFGY</sequence>
<accession>A0A1Q6DUW8</accession>
<feature type="compositionally biased region" description="Acidic residues" evidence="1">
    <location>
        <begin position="38"/>
        <end position="47"/>
    </location>
</feature>
<dbReference type="Proteomes" id="UP000185744">
    <property type="component" value="Unassembled WGS sequence"/>
</dbReference>
<dbReference type="AlphaFoldDB" id="A0A1Q6DUW8"/>
<dbReference type="InParanoid" id="A0A1Q6DUW8"/>
<proteinExistence type="predicted"/>
<evidence type="ECO:0000313" key="2">
    <source>
        <dbReference type="EMBL" id="OKY78146.1"/>
    </source>
</evidence>
<feature type="region of interest" description="Disordered" evidence="1">
    <location>
        <begin position="29"/>
        <end position="57"/>
    </location>
</feature>
<keyword evidence="3" id="KW-1185">Reference proteome</keyword>
<protein>
    <submittedName>
        <fullName evidence="2">Uncharacterized protein</fullName>
    </submittedName>
</protein>
<name>A0A1Q6DUW8_METT1</name>
<dbReference type="EMBL" id="MSDW01000001">
    <property type="protein sequence ID" value="OKY78146.1"/>
    <property type="molecule type" value="Genomic_DNA"/>
</dbReference>
<comment type="caution">
    <text evidence="2">The sequence shown here is derived from an EMBL/GenBank/DDBJ whole genome shotgun (WGS) entry which is preliminary data.</text>
</comment>
<organism evidence="2 3">
    <name type="scientific">Methanohalarchaeum thermophilum</name>
    <dbReference type="NCBI Taxonomy" id="1903181"/>
    <lineage>
        <taxon>Archaea</taxon>
        <taxon>Methanobacteriati</taxon>
        <taxon>Methanobacteriota</taxon>
        <taxon>Methanonatronarchaeia</taxon>
        <taxon>Methanonatronarchaeales</taxon>
        <taxon>Methanonatronarchaeaceae</taxon>
        <taxon>Candidatus Methanohalarchaeum</taxon>
    </lineage>
</organism>
<evidence type="ECO:0000256" key="1">
    <source>
        <dbReference type="SAM" id="MobiDB-lite"/>
    </source>
</evidence>
<dbReference type="STRING" id="1903181.BTN85_0631"/>
<evidence type="ECO:0000313" key="3">
    <source>
        <dbReference type="Proteomes" id="UP000185744"/>
    </source>
</evidence>